<sequence length="351" mass="38191">MIKILKLFVFWSILFTANNVMAADWGPCTSTSGVHDYPVNFDVKIADSSKNTAGTELKLIYSWNGVGQPFSFICECPDTYKTEKDTYVKVESGLSTKTRKINSEQYYQLTPELEVMTMIQGPSMLFRVPEANAQVPNLNNASQDCKGNNLGQFGSNGYLSFYIAKPVQGEVEIPYTLIATLYASKKKNTYRDPLSTVSIAGKLTFTQGCKIDAGTVLDVPFGEYPSSAFKNKKGIIPVGGTEKEINLQFDCENITNGIQVSLRIEGNTSQADERAIDMGNPDIGVLVMDPNGNVLKPNDTNSSVNLNLGPIDSQQHRDATIKLKAAPISTTGNAPAAGQYSGVATIFLDMD</sequence>
<evidence type="ECO:0000256" key="5">
    <source>
        <dbReference type="SAM" id="SignalP"/>
    </source>
</evidence>
<dbReference type="PANTHER" id="PTHR33420">
    <property type="entry name" value="FIMBRIAL SUBUNIT ELFA-RELATED"/>
    <property type="match status" value="1"/>
</dbReference>
<dbReference type="InterPro" id="IPR036937">
    <property type="entry name" value="Adhesion_dom_fimbrial_sf"/>
</dbReference>
<gene>
    <name evidence="8" type="primary">lpfD</name>
    <name evidence="7" type="ORF">D3G36_09850</name>
    <name evidence="8" type="ORF">NCTC8621_00266</name>
</gene>
<reference evidence="7 10" key="2">
    <citation type="submission" date="2019-03" db="EMBL/GenBank/DDBJ databases">
        <authorList>
            <consortium name="GenomeTrakr network: Whole genome sequencing for foodborne pathogen traceback"/>
        </authorList>
    </citation>
    <scope>NUCLEOTIDE SEQUENCE [LARGE SCALE GENOMIC DNA]</scope>
    <source>
        <strain evidence="7 10">PSU-1190</strain>
    </source>
</reference>
<feature type="chain" id="PRO_5043164692" evidence="5">
    <location>
        <begin position="23"/>
        <end position="351"/>
    </location>
</feature>
<accession>A0A376PPE8</accession>
<evidence type="ECO:0000256" key="4">
    <source>
        <dbReference type="ARBA" id="ARBA00023263"/>
    </source>
</evidence>
<feature type="domain" description="Fimbrial-type adhesion" evidence="6">
    <location>
        <begin position="198"/>
        <end position="349"/>
    </location>
</feature>
<evidence type="ECO:0000256" key="3">
    <source>
        <dbReference type="ARBA" id="ARBA00022729"/>
    </source>
</evidence>
<dbReference type="PANTHER" id="PTHR33420:SF31">
    <property type="entry name" value="TYPE 1 FIMBRIN D-MANNOSE SPECIFIC ADHESIN"/>
    <property type="match status" value="1"/>
</dbReference>
<comment type="similarity">
    <text evidence="2">Belongs to the fimbrial protein family.</text>
</comment>
<dbReference type="RefSeq" id="WP_000590618.1">
    <property type="nucleotide sequence ID" value="NZ_CABEEY010000003.1"/>
</dbReference>
<dbReference type="Proteomes" id="UP000255093">
    <property type="component" value="Unassembled WGS sequence"/>
</dbReference>
<evidence type="ECO:0000259" key="6">
    <source>
        <dbReference type="Pfam" id="PF00419"/>
    </source>
</evidence>
<dbReference type="InterPro" id="IPR000259">
    <property type="entry name" value="Adhesion_dom_fimbrial"/>
</dbReference>
<feature type="signal peptide" evidence="5">
    <location>
        <begin position="1"/>
        <end position="22"/>
    </location>
</feature>
<organism evidence="8 9">
    <name type="scientific">Escherichia coli</name>
    <dbReference type="NCBI Taxonomy" id="562"/>
    <lineage>
        <taxon>Bacteria</taxon>
        <taxon>Pseudomonadati</taxon>
        <taxon>Pseudomonadota</taxon>
        <taxon>Gammaproteobacteria</taxon>
        <taxon>Enterobacterales</taxon>
        <taxon>Enterobacteriaceae</taxon>
        <taxon>Escherichia</taxon>
    </lineage>
</organism>
<comment type="subcellular location">
    <subcellularLocation>
        <location evidence="1">Fimbrium</location>
    </subcellularLocation>
</comment>
<protein>
    <submittedName>
        <fullName evidence="8">Fimbrial protein</fullName>
    </submittedName>
</protein>
<evidence type="ECO:0000256" key="1">
    <source>
        <dbReference type="ARBA" id="ARBA00004561"/>
    </source>
</evidence>
<reference evidence="8 9" key="1">
    <citation type="submission" date="2018-06" db="EMBL/GenBank/DDBJ databases">
        <authorList>
            <consortium name="Pathogen Informatics"/>
            <person name="Doyle S."/>
        </authorList>
    </citation>
    <scope>NUCLEOTIDE SEQUENCE [LARGE SCALE GENOMIC DNA]</scope>
    <source>
        <strain evidence="8 9">NCTC8621</strain>
    </source>
</reference>
<evidence type="ECO:0000313" key="8">
    <source>
        <dbReference type="EMBL" id="STH80396.1"/>
    </source>
</evidence>
<dbReference type="SUPFAM" id="SSF49401">
    <property type="entry name" value="Bacterial adhesins"/>
    <property type="match status" value="1"/>
</dbReference>
<dbReference type="Gene3D" id="2.60.40.1090">
    <property type="entry name" value="Fimbrial-type adhesion domain"/>
    <property type="match status" value="1"/>
</dbReference>
<keyword evidence="3 5" id="KW-0732">Signal</keyword>
<evidence type="ECO:0000256" key="2">
    <source>
        <dbReference type="ARBA" id="ARBA00006671"/>
    </source>
</evidence>
<evidence type="ECO:0000313" key="10">
    <source>
        <dbReference type="Proteomes" id="UP000591371"/>
    </source>
</evidence>
<dbReference type="EMBL" id="AASATZ010000009">
    <property type="protein sequence ID" value="EFA4418165.1"/>
    <property type="molecule type" value="Genomic_DNA"/>
</dbReference>
<dbReference type="Pfam" id="PF00419">
    <property type="entry name" value="Fimbrial"/>
    <property type="match status" value="1"/>
</dbReference>
<keyword evidence="4" id="KW-0281">Fimbrium</keyword>
<dbReference type="InterPro" id="IPR008966">
    <property type="entry name" value="Adhesion_dom_sf"/>
</dbReference>
<dbReference type="Proteomes" id="UP000591371">
    <property type="component" value="Unassembled WGS sequence"/>
</dbReference>
<evidence type="ECO:0000313" key="9">
    <source>
        <dbReference type="Proteomes" id="UP000255093"/>
    </source>
</evidence>
<name>A0A376PPE8_ECOLX</name>
<dbReference type="EMBL" id="UGBW01000003">
    <property type="protein sequence ID" value="STH80396.1"/>
    <property type="molecule type" value="Genomic_DNA"/>
</dbReference>
<dbReference type="GO" id="GO:0043709">
    <property type="term" value="P:cell adhesion involved in single-species biofilm formation"/>
    <property type="evidence" value="ECO:0007669"/>
    <property type="project" value="TreeGrafter"/>
</dbReference>
<dbReference type="GO" id="GO:0009289">
    <property type="term" value="C:pilus"/>
    <property type="evidence" value="ECO:0007669"/>
    <property type="project" value="UniProtKB-SubCell"/>
</dbReference>
<dbReference type="InterPro" id="IPR050263">
    <property type="entry name" value="Bact_Fimbrial_Adh_Pro"/>
</dbReference>
<proteinExistence type="inferred from homology"/>
<evidence type="ECO:0000313" key="7">
    <source>
        <dbReference type="EMBL" id="EFA4418165.1"/>
    </source>
</evidence>
<dbReference type="AlphaFoldDB" id="A0A376PPE8"/>